<protein>
    <recommendedName>
        <fullName evidence="4">Glycosyltransferase RgtA/B/C/D-like domain-containing protein</fullName>
    </recommendedName>
</protein>
<dbReference type="Proteomes" id="UP000177082">
    <property type="component" value="Unassembled WGS sequence"/>
</dbReference>
<feature type="transmembrane region" description="Helical" evidence="1">
    <location>
        <begin position="191"/>
        <end position="210"/>
    </location>
</feature>
<evidence type="ECO:0008006" key="4">
    <source>
        <dbReference type="Google" id="ProtNLM"/>
    </source>
</evidence>
<dbReference type="AlphaFoldDB" id="A0A1F8BEN5"/>
<feature type="transmembrane region" description="Helical" evidence="1">
    <location>
        <begin position="51"/>
        <end position="70"/>
    </location>
</feature>
<feature type="transmembrane region" description="Helical" evidence="1">
    <location>
        <begin position="168"/>
        <end position="185"/>
    </location>
</feature>
<organism evidence="2 3">
    <name type="scientific">Candidatus Woesebacteria bacterium RIFCSPLOWO2_01_FULL_39_21</name>
    <dbReference type="NCBI Taxonomy" id="1802519"/>
    <lineage>
        <taxon>Bacteria</taxon>
        <taxon>Candidatus Woeseibacteriota</taxon>
    </lineage>
</organism>
<feature type="transmembrane region" description="Helical" evidence="1">
    <location>
        <begin position="145"/>
        <end position="161"/>
    </location>
</feature>
<gene>
    <name evidence="2" type="ORF">A2961_03510</name>
</gene>
<dbReference type="EMBL" id="MGHF01000027">
    <property type="protein sequence ID" value="OGM62410.1"/>
    <property type="molecule type" value="Genomic_DNA"/>
</dbReference>
<proteinExistence type="predicted"/>
<evidence type="ECO:0000313" key="2">
    <source>
        <dbReference type="EMBL" id="OGM62410.1"/>
    </source>
</evidence>
<evidence type="ECO:0000313" key="3">
    <source>
        <dbReference type="Proteomes" id="UP000177082"/>
    </source>
</evidence>
<sequence length="211" mass="24568">MKKVLIFLLICFGNAWIWKIFEKNFLLGVLCIVASLSLFSLLISNKPRKNLLIISSLSLVVIASFQIKWFDPNSFVDTTPLEKDLMEKRMRLYPNPRIAHWLEQRQELIAFYRFRNNLGEALDFNYYFFANHPRERVGVTEHEKFSPVLFPLLLVGLYLSIKTGKHLGFYLLFIFILFTSAATYTNEPVGFALVFPFIVSLSILALNKYVK</sequence>
<keyword evidence="1" id="KW-0812">Transmembrane</keyword>
<keyword evidence="1" id="KW-1133">Transmembrane helix</keyword>
<feature type="transmembrane region" description="Helical" evidence="1">
    <location>
        <begin position="25"/>
        <end position="44"/>
    </location>
</feature>
<name>A0A1F8BEN5_9BACT</name>
<comment type="caution">
    <text evidence="2">The sequence shown here is derived from an EMBL/GenBank/DDBJ whole genome shotgun (WGS) entry which is preliminary data.</text>
</comment>
<dbReference type="STRING" id="1802519.A2961_03510"/>
<keyword evidence="1" id="KW-0472">Membrane</keyword>
<evidence type="ECO:0000256" key="1">
    <source>
        <dbReference type="SAM" id="Phobius"/>
    </source>
</evidence>
<accession>A0A1F8BEN5</accession>
<reference evidence="2 3" key="1">
    <citation type="journal article" date="2016" name="Nat. Commun.">
        <title>Thousands of microbial genomes shed light on interconnected biogeochemical processes in an aquifer system.</title>
        <authorList>
            <person name="Anantharaman K."/>
            <person name="Brown C.T."/>
            <person name="Hug L.A."/>
            <person name="Sharon I."/>
            <person name="Castelle C.J."/>
            <person name="Probst A.J."/>
            <person name="Thomas B.C."/>
            <person name="Singh A."/>
            <person name="Wilkins M.J."/>
            <person name="Karaoz U."/>
            <person name="Brodie E.L."/>
            <person name="Williams K.H."/>
            <person name="Hubbard S.S."/>
            <person name="Banfield J.F."/>
        </authorList>
    </citation>
    <scope>NUCLEOTIDE SEQUENCE [LARGE SCALE GENOMIC DNA]</scope>
</reference>